<evidence type="ECO:0000259" key="10">
    <source>
        <dbReference type="PROSITE" id="PS51384"/>
    </source>
</evidence>
<dbReference type="EMBL" id="MIJD01000134">
    <property type="protein sequence ID" value="OPE53743.1"/>
    <property type="molecule type" value="Genomic_DNA"/>
</dbReference>
<proteinExistence type="predicted"/>
<dbReference type="PROSITE" id="PS51085">
    <property type="entry name" value="2FE2S_FER_2"/>
    <property type="match status" value="1"/>
</dbReference>
<dbReference type="SUPFAM" id="SSF63380">
    <property type="entry name" value="Riboflavin synthase domain-like"/>
    <property type="match status" value="1"/>
</dbReference>
<keyword evidence="2" id="KW-0285">Flavoprotein</keyword>
<dbReference type="InterPro" id="IPR017927">
    <property type="entry name" value="FAD-bd_FR_type"/>
</dbReference>
<dbReference type="PRINTS" id="PR00371">
    <property type="entry name" value="FPNCR"/>
</dbReference>
<dbReference type="GO" id="GO:0046872">
    <property type="term" value="F:metal ion binding"/>
    <property type="evidence" value="ECO:0007669"/>
    <property type="project" value="UniProtKB-KW"/>
</dbReference>
<evidence type="ECO:0000313" key="12">
    <source>
        <dbReference type="EMBL" id="PEG51502.1"/>
    </source>
</evidence>
<protein>
    <submittedName>
        <fullName evidence="12">Ferredoxin reductase</fullName>
    </submittedName>
    <submittedName>
        <fullName evidence="11">Stearoyl-CoA 9-desaturase</fullName>
    </submittedName>
</protein>
<dbReference type="Proteomes" id="UP000191039">
    <property type="component" value="Unassembled WGS sequence"/>
</dbReference>
<dbReference type="InterPro" id="IPR001709">
    <property type="entry name" value="Flavoprot_Pyr_Nucl_cyt_Rdtase"/>
</dbReference>
<accession>A0A1Q4HH77</accession>
<evidence type="ECO:0000256" key="3">
    <source>
        <dbReference type="ARBA" id="ARBA00022714"/>
    </source>
</evidence>
<dbReference type="Proteomes" id="UP000220340">
    <property type="component" value="Unassembled WGS sequence"/>
</dbReference>
<dbReference type="PRINTS" id="PR00410">
    <property type="entry name" value="PHEHYDRXLASE"/>
</dbReference>
<reference evidence="12 14" key="2">
    <citation type="submission" date="2017-10" db="EMBL/GenBank/DDBJ databases">
        <title>The new phylogeny of genus Mycobacterium.</title>
        <authorList>
            <person name="Tortoli E."/>
            <person name="Trovato A."/>
            <person name="Cirillo D.M."/>
        </authorList>
    </citation>
    <scope>NUCLEOTIDE SEQUENCE [LARGE SCALE GENOMIC DNA]</scope>
    <source>
        <strain evidence="12 14">IP141170001</strain>
    </source>
</reference>
<evidence type="ECO:0000256" key="1">
    <source>
        <dbReference type="ARBA" id="ARBA00001974"/>
    </source>
</evidence>
<dbReference type="Gene3D" id="2.40.30.10">
    <property type="entry name" value="Translation factors"/>
    <property type="match status" value="1"/>
</dbReference>
<dbReference type="PROSITE" id="PS51384">
    <property type="entry name" value="FAD_FR"/>
    <property type="match status" value="1"/>
</dbReference>
<gene>
    <name evidence="11" type="ORF">BV510_14020</name>
    <name evidence="12" type="ORF">CRI78_26345</name>
</gene>
<dbReference type="Pfam" id="PF00970">
    <property type="entry name" value="FAD_binding_6"/>
    <property type="match status" value="1"/>
</dbReference>
<evidence type="ECO:0000256" key="7">
    <source>
        <dbReference type="ARBA" id="ARBA00023004"/>
    </source>
</evidence>
<organism evidence="12 14">
    <name type="scientific">Mycolicibacterium diernhoferi</name>
    <dbReference type="NCBI Taxonomy" id="1801"/>
    <lineage>
        <taxon>Bacteria</taxon>
        <taxon>Bacillati</taxon>
        <taxon>Actinomycetota</taxon>
        <taxon>Actinomycetes</taxon>
        <taxon>Mycobacteriales</taxon>
        <taxon>Mycobacteriaceae</taxon>
        <taxon>Mycolicibacterium</taxon>
    </lineage>
</organism>
<dbReference type="PANTHER" id="PTHR47354">
    <property type="entry name" value="NADH OXIDOREDUCTASE HCR"/>
    <property type="match status" value="1"/>
</dbReference>
<dbReference type="CDD" id="cd06216">
    <property type="entry name" value="FNR_iron_sulfur_binding_2"/>
    <property type="match status" value="1"/>
</dbReference>
<evidence type="ECO:0000256" key="6">
    <source>
        <dbReference type="ARBA" id="ARBA00023002"/>
    </source>
</evidence>
<comment type="caution">
    <text evidence="12">The sequence shown here is derived from an EMBL/GenBank/DDBJ whole genome shotgun (WGS) entry which is preliminary data.</text>
</comment>
<keyword evidence="8" id="KW-0411">Iron-sulfur</keyword>
<evidence type="ECO:0000313" key="11">
    <source>
        <dbReference type="EMBL" id="OPE53743.1"/>
    </source>
</evidence>
<evidence type="ECO:0000313" key="14">
    <source>
        <dbReference type="Proteomes" id="UP000220340"/>
    </source>
</evidence>
<dbReference type="OrthoDB" id="9796486at2"/>
<evidence type="ECO:0000256" key="2">
    <source>
        <dbReference type="ARBA" id="ARBA00022630"/>
    </source>
</evidence>
<evidence type="ECO:0000256" key="5">
    <source>
        <dbReference type="ARBA" id="ARBA00022827"/>
    </source>
</evidence>
<keyword evidence="5" id="KW-0274">FAD</keyword>
<sequence>MCSLNLRGLTRWSAAPARDVATATTPRINMIRGLAARATTPLLPDDYLKMLNPLWTARELRGAVVDVRRETEDSATVTIKPGWGFKADYRPGQYVGIGLRVDGRWHWRSYSLTSVPERDNRLISITVKATPEGFLSTHLVDGVAPGTIVRLAAPKGDFALPDPPPDTMLFVTAGSGITPVMAMLRTLAHRGQTGRDIVHVHSAPSGDDVIFREELQRLHDRADGYRLHLQLTDRDGHLDFGRLEDIVADWRQRQTWACGPPAMLDTIERVWAEAGVPAEQLHMERFVIARTDRGGEGGTITFAVSDKTVEVDGATSLLEAGEQVGIQMPFGCRMGICQTCVLPLESGHVRDFRSGTEHGAGDRIQTCISAAAGNCTINV</sequence>
<dbReference type="Gene3D" id="3.40.50.80">
    <property type="entry name" value="Nucleotide-binding domain of ferredoxin-NADP reductase (FNR) module"/>
    <property type="match status" value="1"/>
</dbReference>
<dbReference type="SUPFAM" id="SSF54292">
    <property type="entry name" value="2Fe-2S ferredoxin-like"/>
    <property type="match status" value="1"/>
</dbReference>
<dbReference type="SUPFAM" id="SSF52343">
    <property type="entry name" value="Ferredoxin reductase-like, C-terminal NADP-linked domain"/>
    <property type="match status" value="1"/>
</dbReference>
<reference evidence="11 13" key="1">
    <citation type="submission" date="2016-09" db="EMBL/GenBank/DDBJ databases">
        <title>genome sequences of unsequenced Mycobacteria.</title>
        <authorList>
            <person name="Greninger A.L."/>
            <person name="Jerome K.R."/>
            <person name="Mcnair B."/>
            <person name="Wallis C."/>
            <person name="Fang F."/>
        </authorList>
    </citation>
    <scope>NUCLEOTIDE SEQUENCE [LARGE SCALE GENOMIC DNA]</scope>
    <source>
        <strain evidence="11 13">BM1</strain>
    </source>
</reference>
<dbReference type="GO" id="GO:0016491">
    <property type="term" value="F:oxidoreductase activity"/>
    <property type="evidence" value="ECO:0007669"/>
    <property type="project" value="UniProtKB-KW"/>
</dbReference>
<evidence type="ECO:0000256" key="8">
    <source>
        <dbReference type="ARBA" id="ARBA00023014"/>
    </source>
</evidence>
<evidence type="ECO:0000256" key="4">
    <source>
        <dbReference type="ARBA" id="ARBA00022723"/>
    </source>
</evidence>
<evidence type="ECO:0000259" key="9">
    <source>
        <dbReference type="PROSITE" id="PS51085"/>
    </source>
</evidence>
<dbReference type="Pfam" id="PF00111">
    <property type="entry name" value="Fer2"/>
    <property type="match status" value="1"/>
</dbReference>
<feature type="domain" description="FAD-binding FR-type" evidence="10">
    <location>
        <begin position="57"/>
        <end position="161"/>
    </location>
</feature>
<dbReference type="InterPro" id="IPR050415">
    <property type="entry name" value="MRET"/>
</dbReference>
<dbReference type="AlphaFoldDB" id="A0A1Q4HH77"/>
<dbReference type="InterPro" id="IPR039261">
    <property type="entry name" value="FNR_nucleotide-bd"/>
</dbReference>
<dbReference type="RefSeq" id="WP_073855343.1">
    <property type="nucleotide sequence ID" value="NZ_BAAATC010000015.1"/>
</dbReference>
<dbReference type="PANTHER" id="PTHR47354:SF6">
    <property type="entry name" value="NADH OXIDOREDUCTASE HCR"/>
    <property type="match status" value="1"/>
</dbReference>
<name>A0A1Q4HH77_9MYCO</name>
<keyword evidence="4" id="KW-0479">Metal-binding</keyword>
<comment type="cofactor">
    <cofactor evidence="1">
        <name>FAD</name>
        <dbReference type="ChEBI" id="CHEBI:57692"/>
    </cofactor>
</comment>
<dbReference type="InterPro" id="IPR036010">
    <property type="entry name" value="2Fe-2S_ferredoxin-like_sf"/>
</dbReference>
<dbReference type="GO" id="GO:0051537">
    <property type="term" value="F:2 iron, 2 sulfur cluster binding"/>
    <property type="evidence" value="ECO:0007669"/>
    <property type="project" value="UniProtKB-KW"/>
</dbReference>
<feature type="domain" description="2Fe-2S ferredoxin-type" evidence="9">
    <location>
        <begin position="298"/>
        <end position="379"/>
    </location>
</feature>
<dbReference type="Gene3D" id="3.10.20.30">
    <property type="match status" value="1"/>
</dbReference>
<dbReference type="InterPro" id="IPR017938">
    <property type="entry name" value="Riboflavin_synthase-like_b-brl"/>
</dbReference>
<keyword evidence="14" id="KW-1185">Reference proteome</keyword>
<dbReference type="CDD" id="cd00207">
    <property type="entry name" value="fer2"/>
    <property type="match status" value="1"/>
</dbReference>
<dbReference type="InterPro" id="IPR001041">
    <property type="entry name" value="2Fe-2S_ferredoxin-type"/>
</dbReference>
<keyword evidence="6" id="KW-0560">Oxidoreductase</keyword>
<dbReference type="InterPro" id="IPR001433">
    <property type="entry name" value="OxRdtase_FAD/NAD-bd"/>
</dbReference>
<keyword evidence="7" id="KW-0408">Iron</keyword>
<keyword evidence="3" id="KW-0001">2Fe-2S</keyword>
<dbReference type="Pfam" id="PF00175">
    <property type="entry name" value="NAD_binding_1"/>
    <property type="match status" value="1"/>
</dbReference>
<dbReference type="InterPro" id="IPR012675">
    <property type="entry name" value="Beta-grasp_dom_sf"/>
</dbReference>
<dbReference type="EMBL" id="PDCR01000050">
    <property type="protein sequence ID" value="PEG51502.1"/>
    <property type="molecule type" value="Genomic_DNA"/>
</dbReference>
<dbReference type="InterPro" id="IPR008333">
    <property type="entry name" value="Cbr1-like_FAD-bd_dom"/>
</dbReference>
<dbReference type="STRING" id="1801.BRW64_06195"/>
<evidence type="ECO:0000313" key="13">
    <source>
        <dbReference type="Proteomes" id="UP000191039"/>
    </source>
</evidence>